<keyword evidence="7" id="KW-1185">Reference proteome</keyword>
<dbReference type="GO" id="GO:0005886">
    <property type="term" value="C:plasma membrane"/>
    <property type="evidence" value="ECO:0007669"/>
    <property type="project" value="TreeGrafter"/>
</dbReference>
<feature type="domain" description="Bacterial type II secretion system protein E" evidence="5">
    <location>
        <begin position="601"/>
        <end position="615"/>
    </location>
</feature>
<reference evidence="6 7" key="1">
    <citation type="submission" date="2018-11" db="EMBL/GenBank/DDBJ databases">
        <title>Deinococcus shelandsis sp. nov., isolated from South Shetland Islands soil of Antarctica.</title>
        <authorList>
            <person name="Tian J."/>
        </authorList>
    </citation>
    <scope>NUCLEOTIDE SEQUENCE [LARGE SCALE GENOMIC DNA]</scope>
    <source>
        <strain evidence="6 7">S14-83T</strain>
    </source>
</reference>
<dbReference type="CDD" id="cd01129">
    <property type="entry name" value="PulE-GspE-like"/>
    <property type="match status" value="1"/>
</dbReference>
<organism evidence="6 7">
    <name type="scientific">Deinococcus psychrotolerans</name>
    <dbReference type="NCBI Taxonomy" id="2489213"/>
    <lineage>
        <taxon>Bacteria</taxon>
        <taxon>Thermotogati</taxon>
        <taxon>Deinococcota</taxon>
        <taxon>Deinococci</taxon>
        <taxon>Deinococcales</taxon>
        <taxon>Deinococcaceae</taxon>
        <taxon>Deinococcus</taxon>
    </lineage>
</organism>
<dbReference type="Gene3D" id="3.40.50.300">
    <property type="entry name" value="P-loop containing nucleotide triphosphate hydrolases"/>
    <property type="match status" value="1"/>
</dbReference>
<evidence type="ECO:0000313" key="6">
    <source>
        <dbReference type="EMBL" id="AZI44295.1"/>
    </source>
</evidence>
<evidence type="ECO:0000259" key="5">
    <source>
        <dbReference type="PROSITE" id="PS00662"/>
    </source>
</evidence>
<dbReference type="PANTHER" id="PTHR30258:SF1">
    <property type="entry name" value="PROTEIN TRANSPORT PROTEIN HOFB HOMOLOG"/>
    <property type="match status" value="1"/>
</dbReference>
<feature type="region of interest" description="Disordered" evidence="4">
    <location>
        <begin position="111"/>
        <end position="235"/>
    </location>
</feature>
<evidence type="ECO:0000256" key="3">
    <source>
        <dbReference type="ARBA" id="ARBA00022840"/>
    </source>
</evidence>
<dbReference type="PRINTS" id="PR01217">
    <property type="entry name" value="PRICHEXTENSN"/>
</dbReference>
<evidence type="ECO:0000256" key="2">
    <source>
        <dbReference type="ARBA" id="ARBA00022741"/>
    </source>
</evidence>
<keyword evidence="2" id="KW-0547">Nucleotide-binding</keyword>
<dbReference type="AlphaFoldDB" id="A0A3G8YH58"/>
<dbReference type="RefSeq" id="WP_124873794.1">
    <property type="nucleotide sequence ID" value="NZ_CP034184.1"/>
</dbReference>
<dbReference type="SUPFAM" id="SSF160246">
    <property type="entry name" value="EspE N-terminal domain-like"/>
    <property type="match status" value="1"/>
</dbReference>
<dbReference type="Pfam" id="PF00437">
    <property type="entry name" value="T2SSE"/>
    <property type="match status" value="1"/>
</dbReference>
<accession>A0A3G8YH58</accession>
<protein>
    <recommendedName>
        <fullName evidence="5">Bacterial type II secretion system protein E domain-containing protein</fullName>
    </recommendedName>
</protein>
<evidence type="ECO:0000256" key="4">
    <source>
        <dbReference type="SAM" id="MobiDB-lite"/>
    </source>
</evidence>
<dbReference type="Proteomes" id="UP000276417">
    <property type="component" value="Chromosome 2"/>
</dbReference>
<dbReference type="Gene3D" id="3.30.300.160">
    <property type="entry name" value="Type II secretion system, protein E, N-terminal domain"/>
    <property type="match status" value="1"/>
</dbReference>
<dbReference type="InterPro" id="IPR037257">
    <property type="entry name" value="T2SS_E_N_sf"/>
</dbReference>
<dbReference type="Gene3D" id="3.30.450.90">
    <property type="match status" value="1"/>
</dbReference>
<dbReference type="GO" id="GO:0016887">
    <property type="term" value="F:ATP hydrolysis activity"/>
    <property type="evidence" value="ECO:0007669"/>
    <property type="project" value="TreeGrafter"/>
</dbReference>
<evidence type="ECO:0000256" key="1">
    <source>
        <dbReference type="ARBA" id="ARBA00006611"/>
    </source>
</evidence>
<dbReference type="KEGG" id="dph:EHF33_15510"/>
<keyword evidence="3" id="KW-0067">ATP-binding</keyword>
<feature type="compositionally biased region" description="Low complexity" evidence="4">
    <location>
        <begin position="147"/>
        <end position="164"/>
    </location>
</feature>
<dbReference type="EMBL" id="CP034184">
    <property type="protein sequence ID" value="AZI44295.1"/>
    <property type="molecule type" value="Genomic_DNA"/>
</dbReference>
<proteinExistence type="inferred from homology"/>
<dbReference type="GO" id="GO:0005524">
    <property type="term" value="F:ATP binding"/>
    <property type="evidence" value="ECO:0007669"/>
    <property type="project" value="UniProtKB-KW"/>
</dbReference>
<dbReference type="OrthoDB" id="9808272at2"/>
<dbReference type="PANTHER" id="PTHR30258">
    <property type="entry name" value="TYPE II SECRETION SYSTEM PROTEIN GSPE-RELATED"/>
    <property type="match status" value="1"/>
</dbReference>
<name>A0A3G8YH58_9DEIO</name>
<evidence type="ECO:0000313" key="7">
    <source>
        <dbReference type="Proteomes" id="UP000276417"/>
    </source>
</evidence>
<dbReference type="InterPro" id="IPR001482">
    <property type="entry name" value="T2SS/T4SS_dom"/>
</dbReference>
<dbReference type="PROSITE" id="PS00662">
    <property type="entry name" value="T2SP_E"/>
    <property type="match status" value="1"/>
</dbReference>
<comment type="similarity">
    <text evidence="1">Belongs to the GSP E family.</text>
</comment>
<dbReference type="Pfam" id="PF05157">
    <property type="entry name" value="MshEN"/>
    <property type="match status" value="1"/>
</dbReference>
<dbReference type="SUPFAM" id="SSF52540">
    <property type="entry name" value="P-loop containing nucleoside triphosphate hydrolases"/>
    <property type="match status" value="1"/>
</dbReference>
<feature type="compositionally biased region" description="Pro residues" evidence="4">
    <location>
        <begin position="204"/>
        <end position="226"/>
    </location>
</feature>
<gene>
    <name evidence="6" type="ORF">EHF33_15510</name>
</gene>
<sequence length="793" mass="87809">MTPPTPQELITTLKTHAQLSFMQHNRLRLNATEQKQPTHTQYHLILTRARTLMTEHHITTTLNHLGIHRADVATQILDPKNQISEAKAGPHIVRASSNPFQEENLYYLPPDELLPPPTLTPSQEPAWLTTHSTQPTPDYQPPRDLVQLALDTPPDPTPQTETEAPPIPFTEPLTAPESAPELTASPHTITPPELPVSTLEITTPPTPPTPPPAQPNPDPTPAPLPTAPKRDTRQKRKSIGEALMHLGYGDVQTHELSDYKLDDTLLKTGRINEFQAAQAQADARNLQYIDITDDPPHSDVAHLIDEHTAKTHRVYPHHQESDGTLYILTDSPARETLIKTAVTERTNRHPITLHVVTPTALDRLIRDHYTNATALKDLHTEFSQHTTPEIDLEDTDNAVKRFVRNTILTATLKNASDIHFEPQEDGLRVRYRIDKHLRPATEALPKASTDNIIRVLKLMAGMDLGNNREPQDARITLKVGTARINLRVSCLPQTEGHEKIVCRVLREAKDIPDIEGLHMTPQTLTRFSHLIHLADGMVLVTGPTGSGKSFSLYSALKRIATPEKNTQTIEDPVEYQLQGLNQSQINAEIGYTFAKALRSAMRQDPDIILLGEIRDEETARVAIAAANTGHLLLSTLHTNDAASAIQRLRNIGLENYNIAPALRGVLAQRLIRKLCPICSTPTTLPPRAADALKHARLSFTDESRTPNHNGCNACERGHKGLVPIHELLIVDEHLRDLITTQATTDTLANAARATGMIDLLTDGYLKASQGLITVQDLEAAVNTQLNPKDEATP</sequence>
<dbReference type="InterPro" id="IPR027417">
    <property type="entry name" value="P-loop_NTPase"/>
</dbReference>
<dbReference type="InterPro" id="IPR007831">
    <property type="entry name" value="T2SS_GspE_N"/>
</dbReference>